<evidence type="ECO:0000313" key="1">
    <source>
        <dbReference type="EMBL" id="AHF17455.1"/>
    </source>
</evidence>
<dbReference type="STRING" id="929713.NIASO_07920"/>
<proteinExistence type="predicted"/>
<dbReference type="HOGENOM" id="CLU_2917952_0_0_10"/>
<dbReference type="KEGG" id="nso:NIASO_07920"/>
<dbReference type="Proteomes" id="UP000003586">
    <property type="component" value="Chromosome"/>
</dbReference>
<organism evidence="1 2">
    <name type="scientific">Niabella soli DSM 19437</name>
    <dbReference type="NCBI Taxonomy" id="929713"/>
    <lineage>
        <taxon>Bacteria</taxon>
        <taxon>Pseudomonadati</taxon>
        <taxon>Bacteroidota</taxon>
        <taxon>Chitinophagia</taxon>
        <taxon>Chitinophagales</taxon>
        <taxon>Chitinophagaceae</taxon>
        <taxon>Niabella</taxon>
    </lineage>
</organism>
<protein>
    <submittedName>
        <fullName evidence="1">Uncharacterized protein</fullName>
    </submittedName>
</protein>
<gene>
    <name evidence="1" type="ORF">NIASO_07920</name>
</gene>
<keyword evidence="2" id="KW-1185">Reference proteome</keyword>
<accession>W0F331</accession>
<sequence length="61" mass="7158">MTVLLKAATKQNRINRLLPGKKIKLKPFEFIKIQLNSKRFLILLKMSNLKNNDLCLVFEKT</sequence>
<name>W0F331_9BACT</name>
<dbReference type="AlphaFoldDB" id="W0F331"/>
<evidence type="ECO:0000313" key="2">
    <source>
        <dbReference type="Proteomes" id="UP000003586"/>
    </source>
</evidence>
<reference evidence="1 2" key="1">
    <citation type="submission" date="2013-12" db="EMBL/GenBank/DDBJ databases">
        <authorList>
            <consortium name="DOE Joint Genome Institute"/>
            <person name="Eisen J."/>
            <person name="Huntemann M."/>
            <person name="Han J."/>
            <person name="Chen A."/>
            <person name="Kyrpides N."/>
            <person name="Mavromatis K."/>
            <person name="Markowitz V."/>
            <person name="Palaniappan K."/>
            <person name="Ivanova N."/>
            <person name="Schaumberg A."/>
            <person name="Pati A."/>
            <person name="Liolios K."/>
            <person name="Nordberg H.P."/>
            <person name="Cantor M.N."/>
            <person name="Hua S.X."/>
            <person name="Woyke T."/>
        </authorList>
    </citation>
    <scope>NUCLEOTIDE SEQUENCE [LARGE SCALE GENOMIC DNA]</scope>
    <source>
        <strain evidence="2">DSM 19437</strain>
    </source>
</reference>
<dbReference type="EMBL" id="CP007035">
    <property type="protein sequence ID" value="AHF17455.1"/>
    <property type="molecule type" value="Genomic_DNA"/>
</dbReference>